<dbReference type="GO" id="GO:0003677">
    <property type="term" value="F:DNA binding"/>
    <property type="evidence" value="ECO:0007669"/>
    <property type="project" value="InterPro"/>
</dbReference>
<name>A0A4R4GJF7_9BACT</name>
<feature type="domain" description="HTH luxR-type" evidence="2">
    <location>
        <begin position="264"/>
        <end position="321"/>
    </location>
</feature>
<dbReference type="InterPro" id="IPR036388">
    <property type="entry name" value="WH-like_DNA-bd_sf"/>
</dbReference>
<keyword evidence="1" id="KW-0472">Membrane</keyword>
<proteinExistence type="predicted"/>
<dbReference type="EMBL" id="SLTU01000001">
    <property type="protein sequence ID" value="TDA76865.1"/>
    <property type="molecule type" value="Genomic_DNA"/>
</dbReference>
<feature type="transmembrane region" description="Helical" evidence="1">
    <location>
        <begin position="138"/>
        <end position="155"/>
    </location>
</feature>
<reference evidence="3 4" key="1">
    <citation type="journal article" date="2019" name="Nat. Microbiol.">
        <title>Genomic variation and strain-specific functional adaptation in the human gut microbiome during early life.</title>
        <authorList>
            <person name="Vatanen T."/>
            <person name="Plichta D.R."/>
            <person name="Somani J."/>
            <person name="Munch P.C."/>
            <person name="Arthur T.D."/>
            <person name="Hall A.B."/>
            <person name="Rudolf S."/>
            <person name="Oakeley E.J."/>
            <person name="Ke X."/>
            <person name="Young R.A."/>
            <person name="Haiser H.J."/>
            <person name="Kolde R."/>
            <person name="Yassour M."/>
            <person name="Luopajarvi K."/>
            <person name="Siljander H."/>
            <person name="Virtanen S.M."/>
            <person name="Ilonen J."/>
            <person name="Uibo R."/>
            <person name="Tillmann V."/>
            <person name="Mokurov S."/>
            <person name="Dorshakova N."/>
            <person name="Porter J.A."/>
            <person name="McHardy A.C."/>
            <person name="Lahdesmaki H."/>
            <person name="Vlamakis H."/>
            <person name="Huttenhower C."/>
            <person name="Knip M."/>
            <person name="Xavier R.J."/>
        </authorList>
    </citation>
    <scope>NUCLEOTIDE SEQUENCE [LARGE SCALE GENOMIC DNA]</scope>
    <source>
        <strain evidence="3 4">RJX1047</strain>
    </source>
</reference>
<dbReference type="SUPFAM" id="SSF46894">
    <property type="entry name" value="C-terminal effector domain of the bipartite response regulators"/>
    <property type="match status" value="1"/>
</dbReference>
<evidence type="ECO:0000313" key="3">
    <source>
        <dbReference type="EMBL" id="TDA76865.1"/>
    </source>
</evidence>
<dbReference type="Gene3D" id="1.10.10.10">
    <property type="entry name" value="Winged helix-like DNA-binding domain superfamily/Winged helix DNA-binding domain"/>
    <property type="match status" value="1"/>
</dbReference>
<feature type="transmembrane region" description="Helical" evidence="1">
    <location>
        <begin position="161"/>
        <end position="179"/>
    </location>
</feature>
<feature type="transmembrane region" description="Helical" evidence="1">
    <location>
        <begin position="110"/>
        <end position="131"/>
    </location>
</feature>
<gene>
    <name evidence="3" type="ORF">E1I98_11135</name>
</gene>
<dbReference type="SMART" id="SM00421">
    <property type="entry name" value="HTH_LUXR"/>
    <property type="match status" value="1"/>
</dbReference>
<evidence type="ECO:0000313" key="4">
    <source>
        <dbReference type="Proteomes" id="UP000294527"/>
    </source>
</evidence>
<dbReference type="RefSeq" id="WP_048699007.1">
    <property type="nucleotide sequence ID" value="NZ_SLTU01000001.1"/>
</dbReference>
<dbReference type="InterPro" id="IPR016032">
    <property type="entry name" value="Sig_transdc_resp-reg_C-effctor"/>
</dbReference>
<protein>
    <submittedName>
        <fullName evidence="3">LuxR family transcriptional regulator</fullName>
    </submittedName>
</protein>
<keyword evidence="1" id="KW-1133">Transmembrane helix</keyword>
<evidence type="ECO:0000256" key="1">
    <source>
        <dbReference type="SAM" id="Phobius"/>
    </source>
</evidence>
<sequence>MFKWYNYIISNSIEQGTLMEYQQKRVFHVFLVLLALCIPAYMYMISFPNKIYYYLNGALFIATILFVIAYFTNKIKLNTAFYFILISIHIEIGTEIIYCSTIDEYPYQRLLIMGNIILSVLFTMFSVCAYMSKTTIQISLISVLSYTVCVFITNGPFLTNYLPIIIIIFTVKSLFGILLHRNISCLQQENDMLKKEESTLLKVLQVNREELFALAELISKEISEDNINSLLDVVGEKTRKTLFMALHAHLKEEKSRLEIIRKIYPELSPSELSICRLILQDKTVSQICEELHRSSGNITSQRANIRAKFKLKKGDNLKEYLQERMKQYEEQYESTT</sequence>
<dbReference type="AlphaFoldDB" id="A0A4R4GJF7"/>
<accession>A0A4R4GJF7</accession>
<comment type="caution">
    <text evidence="3">The sequence shown here is derived from an EMBL/GenBank/DDBJ whole genome shotgun (WGS) entry which is preliminary data.</text>
</comment>
<dbReference type="Proteomes" id="UP000294527">
    <property type="component" value="Unassembled WGS sequence"/>
</dbReference>
<evidence type="ECO:0000259" key="2">
    <source>
        <dbReference type="SMART" id="SM00421"/>
    </source>
</evidence>
<dbReference type="GO" id="GO:0006355">
    <property type="term" value="P:regulation of DNA-templated transcription"/>
    <property type="evidence" value="ECO:0007669"/>
    <property type="project" value="InterPro"/>
</dbReference>
<feature type="transmembrane region" description="Helical" evidence="1">
    <location>
        <begin position="51"/>
        <end position="72"/>
    </location>
</feature>
<keyword evidence="1" id="KW-0812">Transmembrane</keyword>
<feature type="transmembrane region" description="Helical" evidence="1">
    <location>
        <begin position="26"/>
        <end position="45"/>
    </location>
</feature>
<organism evidence="3 4">
    <name type="scientific">Phocaeicola dorei</name>
    <dbReference type="NCBI Taxonomy" id="357276"/>
    <lineage>
        <taxon>Bacteria</taxon>
        <taxon>Pseudomonadati</taxon>
        <taxon>Bacteroidota</taxon>
        <taxon>Bacteroidia</taxon>
        <taxon>Bacteroidales</taxon>
        <taxon>Bacteroidaceae</taxon>
        <taxon>Phocaeicola</taxon>
    </lineage>
</organism>
<dbReference type="InterPro" id="IPR000792">
    <property type="entry name" value="Tscrpt_reg_LuxR_C"/>
</dbReference>
<feature type="transmembrane region" description="Helical" evidence="1">
    <location>
        <begin position="79"/>
        <end position="98"/>
    </location>
</feature>